<dbReference type="GO" id="GO:0005634">
    <property type="term" value="C:nucleus"/>
    <property type="evidence" value="ECO:0007669"/>
    <property type="project" value="UniProtKB-SubCell"/>
</dbReference>
<dbReference type="GO" id="GO:0003677">
    <property type="term" value="F:DNA binding"/>
    <property type="evidence" value="ECO:0007669"/>
    <property type="project" value="InterPro"/>
</dbReference>
<dbReference type="PhylomeDB" id="A0A060TA64"/>
<evidence type="ECO:0000256" key="1">
    <source>
        <dbReference type="ARBA" id="ARBA00004123"/>
    </source>
</evidence>
<dbReference type="SUPFAM" id="SSF46774">
    <property type="entry name" value="ARID-like"/>
    <property type="match status" value="1"/>
</dbReference>
<dbReference type="Pfam" id="PF08429">
    <property type="entry name" value="PLU-1"/>
    <property type="match status" value="1"/>
</dbReference>
<proteinExistence type="predicted"/>
<dbReference type="GO" id="GO:0000785">
    <property type="term" value="C:chromatin"/>
    <property type="evidence" value="ECO:0007669"/>
    <property type="project" value="TreeGrafter"/>
</dbReference>
<name>A0A060TA64_BLAAD</name>
<dbReference type="InterPro" id="IPR001606">
    <property type="entry name" value="ARID_dom"/>
</dbReference>
<reference evidence="9" key="1">
    <citation type="submission" date="2014-02" db="EMBL/GenBank/DDBJ databases">
        <authorList>
            <person name="Genoscope - CEA"/>
        </authorList>
    </citation>
    <scope>NUCLEOTIDE SEQUENCE</scope>
    <source>
        <strain evidence="9">LS3</strain>
    </source>
</reference>
<dbReference type="SMART" id="SM00545">
    <property type="entry name" value="JmjN"/>
    <property type="match status" value="1"/>
</dbReference>
<keyword evidence="3" id="KW-0408">Iron</keyword>
<dbReference type="Gene3D" id="2.60.120.650">
    <property type="entry name" value="Cupin"/>
    <property type="match status" value="1"/>
</dbReference>
<evidence type="ECO:0000256" key="3">
    <source>
        <dbReference type="ARBA" id="ARBA00023004"/>
    </source>
</evidence>
<protein>
    <submittedName>
        <fullName evidence="9">ARAD1D24640p</fullName>
    </submittedName>
</protein>
<dbReference type="GO" id="GO:0034647">
    <property type="term" value="F:histone H3K4me/H3K4me2/H3K4me3 demethylase activity"/>
    <property type="evidence" value="ECO:0007669"/>
    <property type="project" value="TreeGrafter"/>
</dbReference>
<dbReference type="Pfam" id="PF02373">
    <property type="entry name" value="JmjC"/>
    <property type="match status" value="1"/>
</dbReference>
<dbReference type="SMART" id="SM00501">
    <property type="entry name" value="BRIGHT"/>
    <property type="match status" value="1"/>
</dbReference>
<dbReference type="SUPFAM" id="SSF51197">
    <property type="entry name" value="Clavaminate synthase-like"/>
    <property type="match status" value="1"/>
</dbReference>
<reference evidence="9" key="2">
    <citation type="submission" date="2014-06" db="EMBL/GenBank/DDBJ databases">
        <title>The complete genome of Blastobotrys (Arxula) adeninivorans LS3 - a yeast of biotechnological interest.</title>
        <authorList>
            <person name="Kunze G."/>
            <person name="Gaillardin C."/>
            <person name="Czernicka M."/>
            <person name="Durrens P."/>
            <person name="Martin T."/>
            <person name="Boer E."/>
            <person name="Gabaldon T."/>
            <person name="Cruz J."/>
            <person name="Talla E."/>
            <person name="Marck C."/>
            <person name="Goffeau A."/>
            <person name="Barbe V."/>
            <person name="Baret P."/>
            <person name="Baronian K."/>
            <person name="Beier S."/>
            <person name="Bleykasten C."/>
            <person name="Bode R."/>
            <person name="Casaregola S."/>
            <person name="Despons L."/>
            <person name="Fairhead C."/>
            <person name="Giersberg M."/>
            <person name="Gierski P."/>
            <person name="Hahnel U."/>
            <person name="Hartmann A."/>
            <person name="Jankowska D."/>
            <person name="Jubin C."/>
            <person name="Jung P."/>
            <person name="Lafontaine I."/>
            <person name="Leh-Louis V."/>
            <person name="Lemaire M."/>
            <person name="Marcet-Houben M."/>
            <person name="Mascher M."/>
            <person name="Morel G."/>
            <person name="Richard G.-F."/>
            <person name="Riechen J."/>
            <person name="Sacerdot C."/>
            <person name="Sarkar A."/>
            <person name="Savel G."/>
            <person name="Schacherer J."/>
            <person name="Sherman D."/>
            <person name="Straub M.-L."/>
            <person name="Stein N."/>
            <person name="Thierry A."/>
            <person name="Trautwein-Schult A."/>
            <person name="Westhof E."/>
            <person name="Worch S."/>
            <person name="Dujon B."/>
            <person name="Souciet J.-L."/>
            <person name="Wincker P."/>
            <person name="Scholz U."/>
            <person name="Neuveglise N."/>
        </authorList>
    </citation>
    <scope>NUCLEOTIDE SEQUENCE</scope>
    <source>
        <strain evidence="9">LS3</strain>
    </source>
</reference>
<dbReference type="PROSITE" id="PS51183">
    <property type="entry name" value="JMJN"/>
    <property type="match status" value="1"/>
</dbReference>
<feature type="region of interest" description="Disordered" evidence="5">
    <location>
        <begin position="1"/>
        <end position="85"/>
    </location>
</feature>
<feature type="domain" description="JmjN" evidence="7">
    <location>
        <begin position="146"/>
        <end position="187"/>
    </location>
</feature>
<feature type="compositionally biased region" description="Polar residues" evidence="5">
    <location>
        <begin position="1372"/>
        <end position="1385"/>
    </location>
</feature>
<accession>A0A060TA64</accession>
<dbReference type="Pfam" id="PF01388">
    <property type="entry name" value="ARID"/>
    <property type="match status" value="1"/>
</dbReference>
<dbReference type="Gene3D" id="1.10.150.60">
    <property type="entry name" value="ARID DNA-binding domain"/>
    <property type="match status" value="1"/>
</dbReference>
<feature type="region of interest" description="Disordered" evidence="5">
    <location>
        <begin position="1338"/>
        <end position="1445"/>
    </location>
</feature>
<dbReference type="PANTHER" id="PTHR10694">
    <property type="entry name" value="LYSINE-SPECIFIC DEMETHYLASE"/>
    <property type="match status" value="1"/>
</dbReference>
<dbReference type="PROSITE" id="PS51011">
    <property type="entry name" value="ARID"/>
    <property type="match status" value="1"/>
</dbReference>
<dbReference type="InterPro" id="IPR003349">
    <property type="entry name" value="JmjN"/>
</dbReference>
<organism evidence="9">
    <name type="scientific">Blastobotrys adeninivorans</name>
    <name type="common">Yeast</name>
    <name type="synonym">Arxula adeninivorans</name>
    <dbReference type="NCBI Taxonomy" id="409370"/>
    <lineage>
        <taxon>Eukaryota</taxon>
        <taxon>Fungi</taxon>
        <taxon>Dikarya</taxon>
        <taxon>Ascomycota</taxon>
        <taxon>Saccharomycotina</taxon>
        <taxon>Dipodascomycetes</taxon>
        <taxon>Dipodascales</taxon>
        <taxon>Trichomonascaceae</taxon>
        <taxon>Blastobotrys</taxon>
    </lineage>
</organism>
<keyword evidence="2" id="KW-0479">Metal-binding</keyword>
<evidence type="ECO:0000256" key="4">
    <source>
        <dbReference type="ARBA" id="ARBA00023242"/>
    </source>
</evidence>
<dbReference type="SMART" id="SM01014">
    <property type="entry name" value="ARID"/>
    <property type="match status" value="1"/>
</dbReference>
<keyword evidence="4" id="KW-0539">Nucleus</keyword>
<evidence type="ECO:0000256" key="5">
    <source>
        <dbReference type="SAM" id="MobiDB-lite"/>
    </source>
</evidence>
<dbReference type="CDD" id="cd16100">
    <property type="entry name" value="ARID"/>
    <property type="match status" value="1"/>
</dbReference>
<feature type="compositionally biased region" description="Low complexity" evidence="5">
    <location>
        <begin position="325"/>
        <end position="336"/>
    </location>
</feature>
<evidence type="ECO:0000259" key="7">
    <source>
        <dbReference type="PROSITE" id="PS51183"/>
    </source>
</evidence>
<dbReference type="GO" id="GO:0006355">
    <property type="term" value="P:regulation of DNA-templated transcription"/>
    <property type="evidence" value="ECO:0007669"/>
    <property type="project" value="TreeGrafter"/>
</dbReference>
<gene>
    <name evidence="9" type="ORF">GNLVRS02_ARAD1D24640g</name>
</gene>
<evidence type="ECO:0000256" key="2">
    <source>
        <dbReference type="ARBA" id="ARBA00022723"/>
    </source>
</evidence>
<feature type="region of interest" description="Disordered" evidence="5">
    <location>
        <begin position="1207"/>
        <end position="1227"/>
    </location>
</feature>
<feature type="domain" description="JmjC" evidence="8">
    <location>
        <begin position="510"/>
        <end position="677"/>
    </location>
</feature>
<dbReference type="InterPro" id="IPR036431">
    <property type="entry name" value="ARID_dom_sf"/>
</dbReference>
<dbReference type="SMART" id="SM00558">
    <property type="entry name" value="JmjC"/>
    <property type="match status" value="1"/>
</dbReference>
<sequence length="1445" mass="162015">MPGFTAVNAKRPPTSSYREAPSTGPALSTAGSAAQAQRLQSGGSDGSIARGNWTSAESIPEEKRGLKSLSKPLPEPESISNSITLENGTSILTTNAPEVSHHIYPCAYPQQRSRANPPLVMGTVKWPKSEFEPESNEPRLFGVETAPTYRPSQEEFVDPVRFIESIAPEAKKYGVAKIIPPPTYTHPFVLDTEMFWFKTRRQNLNMKDGGDAARNDFVDSLYYFHRHTSKTPINKVPSIDKRPLDLFQFHQCVQLRGGFTEVCKKKLWAQIGRELGYSGKTMTSLSTSLKTAYQKIIYPYDVYVENQGGGSFNSNGTQLPIYTAPSSSPSDSTSVPAKREFDEDEQKHEKRKKLDNGTYISLSATDVINSDGTSAALYPHISQGTAPLRRLEPYSEVASVPEDPMIPPFDNWHRGMETIEDPRYKFKEAPSYNLRQFQQKAELFLTTYFRTRRGDQGSTAAPTAREIESEYWRIITNPSEGVEVEYGADVHTSVIQSGFPQIEKDQRDVQEAIHPWNANVLPFHPMSFFRHAGTEIPYLTKPWIYIGMIFSGLNWHFDDFFTYSVNYLHFGEQKTWYAIPEEDAPKYRELISEILGPDRIKKSPKDLLEAEYMLTPETLRSAGIRCYGLDQRPGEIVITFPKSYHAHFNHGFNLAESVNLAPYFDWLKYGEECLALYNEHRIAPPFSIQQLVVDVATKHGTEFPNGAIDGALNKVRTEELELRKSIRSKRTGIQQKVETNVVPERCYYTNDLCYLSRVVDGDGRIIASSYFLNSSDFDSNDDDYSNYVLICKKSDAELESLETNCEVDFSPKNWSANLAGTLLTETKPSISELARAVNEGEKLDMSYKPFLTFITYMSGVIKWTEQVKKLLSGPESGESEVFSPEAVQGLLSQLPLLLVSSREVDKFIELIGRVNDYISRARSVEASLGPEDRAVGTELVKVIKSLLEESKSINIKLPETERLQLILQRMEWHEQAAKYYTPNSTVSMEDLNALISKGQKVGIPFNDSLMNALSFRRVLGGQFEARVWQAFCGETVDPELLIELHSEIKWFPVGELVSKLVNDALAEYKILSQEMAELQQVAASATSLRERPKYKVAKALVERCWAAKTRPDVLWLEQNQRRVEDWMRKGKKMFGKGNVPFHILSNHISAVVKRNEACFSLTDTFDSADRKHCLCRQSINNATWTIFECEVCHEKYHGKCLKLPRPHQGPGSSEGGSGPAASATSPANKRQTVTIVCPICDWRVGISRDANSLPLSQLEGWIGEAETLFLCPEEMDDLYTIRDQARAMKAFLQEKVLSADSNPSVEQLRFYLTKLEGAYIFLDDEVNYIRQRLHALAPTSSEAPPAETGARQTKSKSGLMANAVDSPHTDNHISASFSSDNSTPAPQAHDAHASIQSHAIQAGHTPSTQATQSPPGSRNSTPGPAHSPVTLPPISRLHDMSRPNQ</sequence>
<dbReference type="GO" id="GO:0046872">
    <property type="term" value="F:metal ion binding"/>
    <property type="evidence" value="ECO:0007669"/>
    <property type="project" value="UniProtKB-KW"/>
</dbReference>
<feature type="domain" description="ARID" evidence="6">
    <location>
        <begin position="211"/>
        <end position="305"/>
    </location>
</feature>
<dbReference type="InterPro" id="IPR013637">
    <property type="entry name" value="Lys_sp_deMease-like_dom"/>
</dbReference>
<dbReference type="PROSITE" id="PS51184">
    <property type="entry name" value="JMJC"/>
    <property type="match status" value="1"/>
</dbReference>
<dbReference type="SUPFAM" id="SSF57903">
    <property type="entry name" value="FYVE/PHD zinc finger"/>
    <property type="match status" value="1"/>
</dbReference>
<feature type="compositionally biased region" description="Polar residues" evidence="5">
    <location>
        <begin position="1394"/>
        <end position="1422"/>
    </location>
</feature>
<feature type="region of interest" description="Disordered" evidence="5">
    <location>
        <begin position="315"/>
        <end position="354"/>
    </location>
</feature>
<evidence type="ECO:0000259" key="6">
    <source>
        <dbReference type="PROSITE" id="PS51011"/>
    </source>
</evidence>
<dbReference type="InterPro" id="IPR013083">
    <property type="entry name" value="Znf_RING/FYVE/PHD"/>
</dbReference>
<dbReference type="Gene3D" id="3.30.40.10">
    <property type="entry name" value="Zinc/RING finger domain, C3HC4 (zinc finger)"/>
    <property type="match status" value="1"/>
</dbReference>
<dbReference type="PANTHER" id="PTHR10694:SF33">
    <property type="entry name" value="LYSINE-SPECIFIC DEMETHYLASE 5"/>
    <property type="match status" value="1"/>
</dbReference>
<dbReference type="Pfam" id="PF02375">
    <property type="entry name" value="JmjN"/>
    <property type="match status" value="1"/>
</dbReference>
<evidence type="ECO:0000259" key="8">
    <source>
        <dbReference type="PROSITE" id="PS51184"/>
    </source>
</evidence>
<dbReference type="InterPro" id="IPR003347">
    <property type="entry name" value="JmjC_dom"/>
</dbReference>
<dbReference type="InterPro" id="IPR011011">
    <property type="entry name" value="Znf_FYVE_PHD"/>
</dbReference>
<feature type="compositionally biased region" description="Polar residues" evidence="5">
    <location>
        <begin position="25"/>
        <end position="42"/>
    </location>
</feature>
<feature type="compositionally biased region" description="Basic and acidic residues" evidence="5">
    <location>
        <begin position="337"/>
        <end position="354"/>
    </location>
</feature>
<comment type="subcellular location">
    <subcellularLocation>
        <location evidence="1">Nucleus</location>
    </subcellularLocation>
</comment>
<dbReference type="EMBL" id="HG937694">
    <property type="protein sequence ID" value="CDP38005.1"/>
    <property type="molecule type" value="Genomic_DNA"/>
</dbReference>
<evidence type="ECO:0000313" key="9">
    <source>
        <dbReference type="EMBL" id="CDP38005.1"/>
    </source>
</evidence>
<feature type="compositionally biased region" description="Basic and acidic residues" evidence="5">
    <location>
        <begin position="1436"/>
        <end position="1445"/>
    </location>
</feature>